<dbReference type="STRING" id="241244.ATY39_04975"/>
<dbReference type="Pfam" id="PF03961">
    <property type="entry name" value="FapA"/>
    <property type="match status" value="1"/>
</dbReference>
<feature type="domain" description="Flagellar Assembly Protein A N-terminal region" evidence="2">
    <location>
        <begin position="71"/>
        <end position="237"/>
    </location>
</feature>
<proteinExistence type="predicted"/>
<dbReference type="KEGG" id="rst:ATY39_04975"/>
<dbReference type="Pfam" id="PF20250">
    <property type="entry name" value="FapA_N"/>
    <property type="match status" value="1"/>
</dbReference>
<reference evidence="4" key="2">
    <citation type="submission" date="2016-03" db="EMBL/GenBank/DDBJ databases">
        <authorList>
            <person name="Ploux O."/>
        </authorList>
    </citation>
    <scope>NUCLEOTIDE SEQUENCE [LARGE SCALE GENOMIC DNA]</scope>
    <source>
        <strain evidence="4">PP9</strain>
    </source>
</reference>
<keyword evidence="4" id="KW-1185">Reference proteome</keyword>
<dbReference type="InterPro" id="IPR046866">
    <property type="entry name" value="FapA_N"/>
</dbReference>
<evidence type="ECO:0000313" key="4">
    <source>
        <dbReference type="Proteomes" id="UP000076021"/>
    </source>
</evidence>
<gene>
    <name evidence="3" type="ORF">ATY39_04975</name>
</gene>
<dbReference type="RefSeq" id="WP_066786696.1">
    <property type="nucleotide sequence ID" value="NZ_CP014806.1"/>
</dbReference>
<accession>A0A143HAV6</accession>
<protein>
    <recommendedName>
        <fullName evidence="2">Flagellar Assembly Protein A N-terminal region domain-containing protein</fullName>
    </recommendedName>
</protein>
<evidence type="ECO:0000256" key="1">
    <source>
        <dbReference type="SAM" id="Coils"/>
    </source>
</evidence>
<keyword evidence="1" id="KW-0175">Coiled coil</keyword>
<dbReference type="EMBL" id="CP014806">
    <property type="protein sequence ID" value="AMW98857.1"/>
    <property type="molecule type" value="Genomic_DNA"/>
</dbReference>
<dbReference type="InterPro" id="IPR005646">
    <property type="entry name" value="FapA"/>
</dbReference>
<sequence>MVLFENDWIMLTEKEAIVYVVVKKEGYSLKEFEPVLKKFKRIKLNGFQALQSVFLNCSKEEQEIGYWLPPIEIVIARDGMAATMYINDHPATLFQDELMMNKQIKEAAENAGVQYGYLTLSLETVLLGKPTVIAKGQPPQTGEDAKITYKSFPKKKPQILDNGRANHYDINFIQEVKKDEWLGEKIPAKKGIPGKSVLGQRIEAMDGKDFMLVYDEKSIYEKESSGIVTIHALFDGVIEHPYPPLSVQKHLQIPSDVGVETGNLEFTGSITIRGTILPGFTVKATGDILIESKEGVTGAELIQSTHGDVYVCGGIYGNKITKVMAGQNIYVQYTNDCYLAAKETIFISTYAISTDMKAQNIRVDENKGKLIGGRICAKNSIHAAWVGNQLGRKTDLIISLPDRKDSLKKIKEKSDEIENLEHDLKDLRGKLAQLHKFLHKMMPAQRQTYDKIASNIKEKESQIEIIEYEIDEILHLLKSSGNEKISITKAAYPETTLQIGSERSTIQQMTKGEFKLESGVLNV</sequence>
<dbReference type="InterPro" id="IPR046865">
    <property type="entry name" value="FapA_b_solenoid"/>
</dbReference>
<dbReference type="Proteomes" id="UP000076021">
    <property type="component" value="Chromosome"/>
</dbReference>
<evidence type="ECO:0000313" key="3">
    <source>
        <dbReference type="EMBL" id="AMW98857.1"/>
    </source>
</evidence>
<organism evidence="3 4">
    <name type="scientific">Rummeliibacillus stabekisii</name>
    <dbReference type="NCBI Taxonomy" id="241244"/>
    <lineage>
        <taxon>Bacteria</taxon>
        <taxon>Bacillati</taxon>
        <taxon>Bacillota</taxon>
        <taxon>Bacilli</taxon>
        <taxon>Bacillales</taxon>
        <taxon>Caryophanaceae</taxon>
        <taxon>Rummeliibacillus</taxon>
    </lineage>
</organism>
<evidence type="ECO:0000259" key="2">
    <source>
        <dbReference type="Pfam" id="PF20250"/>
    </source>
</evidence>
<reference evidence="3 4" key="1">
    <citation type="journal article" date="2016" name="Genome Announc.">
        <title>Whole-Genome Sequence of Rummeliibacillus stabekisii Strain PP9 Isolated from Antarctic Soil.</title>
        <authorList>
            <person name="da Mota F.F."/>
            <person name="Vollu R.E."/>
            <person name="Jurelevicius D."/>
            <person name="Seldin L."/>
        </authorList>
    </citation>
    <scope>NUCLEOTIDE SEQUENCE [LARGE SCALE GENOMIC DNA]</scope>
    <source>
        <strain evidence="3 4">PP9</strain>
    </source>
</reference>
<dbReference type="AlphaFoldDB" id="A0A143HAV6"/>
<feature type="coiled-coil region" evidence="1">
    <location>
        <begin position="403"/>
        <end position="437"/>
    </location>
</feature>
<dbReference type="OrthoDB" id="1279at2"/>
<dbReference type="PANTHER" id="PTHR38032">
    <property type="entry name" value="POLYMERASE-RELATED"/>
    <property type="match status" value="1"/>
</dbReference>
<dbReference type="PANTHER" id="PTHR38032:SF1">
    <property type="entry name" value="RNA-BINDING PROTEIN KHPB N-TERMINAL DOMAIN-CONTAINING PROTEIN"/>
    <property type="match status" value="1"/>
</dbReference>
<name>A0A143HAV6_9BACL</name>